<proteinExistence type="predicted"/>
<feature type="compositionally biased region" description="Polar residues" evidence="1">
    <location>
        <begin position="249"/>
        <end position="267"/>
    </location>
</feature>
<feature type="region of interest" description="Disordered" evidence="1">
    <location>
        <begin position="183"/>
        <end position="214"/>
    </location>
</feature>
<reference evidence="2 3" key="1">
    <citation type="journal article" date="2011" name="Nat. Biotechnol.">
        <title>Comparative genomic analysis of the thermophilic biomass-degrading fungi Myceliophthora thermophila and Thielavia terrestris.</title>
        <authorList>
            <person name="Berka R.M."/>
            <person name="Grigoriev I.V."/>
            <person name="Otillar R."/>
            <person name="Salamov A."/>
            <person name="Grimwood J."/>
            <person name="Reid I."/>
            <person name="Ishmael N."/>
            <person name="John T."/>
            <person name="Darmond C."/>
            <person name="Moisan M.-C."/>
            <person name="Henrissat B."/>
            <person name="Coutinho P.M."/>
            <person name="Lombard V."/>
            <person name="Natvig D.O."/>
            <person name="Lindquist E."/>
            <person name="Schmutz J."/>
            <person name="Lucas S."/>
            <person name="Harris P."/>
            <person name="Powlowski J."/>
            <person name="Bellemare A."/>
            <person name="Taylor D."/>
            <person name="Butler G."/>
            <person name="de Vries R.P."/>
            <person name="Allijn I.E."/>
            <person name="van den Brink J."/>
            <person name="Ushinsky S."/>
            <person name="Storms R."/>
            <person name="Powell A.J."/>
            <person name="Paulsen I.T."/>
            <person name="Elbourne L.D.H."/>
            <person name="Baker S.E."/>
            <person name="Magnuson J."/>
            <person name="LaBoissiere S."/>
            <person name="Clutterbuck A.J."/>
            <person name="Martinez D."/>
            <person name="Wogulis M."/>
            <person name="de Leon A.L."/>
            <person name="Rey M.W."/>
            <person name="Tsang A."/>
        </authorList>
    </citation>
    <scope>NUCLEOTIDE SEQUENCE [LARGE SCALE GENOMIC DNA]</scope>
    <source>
        <strain evidence="3">ATCC 38088 / NRRL 8126</strain>
    </source>
</reference>
<gene>
    <name evidence="2" type="ORF">THITE_2112873</name>
</gene>
<dbReference type="KEGG" id="ttt:THITE_2112873"/>
<sequence length="875" mass="92840">MTTSLARDDQSNKGHSRSALSPLLSDGRIWSQYSSARLHEISLLEAGEAKSRQGRRSGAICAGVYATPIGLDPFEHAIPATLMLSLSTWPAMSTSTSLCSLSDEMDEGPLMVDCNLPELLVRDLDASEAIFTSKDMTAGCPCAGLAAPEFEVGPSFPRPILPYRPSYPAQLPMNRPDQRALVRDGATPCVPPHDDGMQPEAKTGPPDSSSVMLLGMGPLSIRTRQQSGATAATSLSGRCSSLFSQNLSPTTPVLSPCSSNRDSSSHGTWYEAEEESSGDQVSSVYTGRTSISDPPQTILNVDNDDSGMAAQRGSATNEAECPTVHDDYDGSDSRPHLPPSHAQLEKPRIIDIPPAPPGLKRALSTMRRARGADSVSVASDPQETLAAVPPTIERHRQGAHCGGLQGEPVIHLLSTANGRTVIDASGPASTNQPIRDETRNDVPVRNVPSAAVHGGKILDRGEESSANTVAEEPTAARKPPLPDLRRRFDVSADTLASSQSVTVCTSRVPSPGIPPPPEVIESLRVSISCFPETMLLTSSLSIETIRAYAKKVKHQANLARNLRNTINDAFYSSASHNARPSKRWNMSWLGHARRSCKHYQHHQPQLPPQPYALPRSSQPPNFDLSMPTLASGAPLTPVWAPIKNIFPSASDYQCDALYAHLLAYNYISSLCSATTLPQTPVIPPKSSHQQGPGDDSARNLKVPQKAATLLGMDDPMSAAAAYQHRHHRQFQSPYFGGLSPNGRGLSGLSRRTGSAEGSSHALQDSVFLPPRSSSRSAGVGNSPEGSGSGSAAMREIQAGLGRCVGLLVKTMTAAGPRSPCGSKKTFAGGDDESTPSLPVGDASSDGEVGEGIEPVLMRALCEVVRCAEEGNLCGM</sequence>
<feature type="region of interest" description="Disordered" evidence="1">
    <location>
        <begin position="458"/>
        <end position="482"/>
    </location>
</feature>
<keyword evidence="3" id="KW-1185">Reference proteome</keyword>
<feature type="compositionally biased region" description="Polar residues" evidence="1">
    <location>
        <begin position="278"/>
        <end position="300"/>
    </location>
</feature>
<name>G2R0X6_THETT</name>
<feature type="region of interest" description="Disordered" evidence="1">
    <location>
        <begin position="249"/>
        <end position="322"/>
    </location>
</feature>
<evidence type="ECO:0000256" key="1">
    <source>
        <dbReference type="SAM" id="MobiDB-lite"/>
    </source>
</evidence>
<dbReference type="HOGENOM" id="CLU_022135_0_0_1"/>
<feature type="region of interest" description="Disordered" evidence="1">
    <location>
        <begin position="741"/>
        <end position="791"/>
    </location>
</feature>
<dbReference type="EMBL" id="CP003010">
    <property type="protein sequence ID" value="AEO65670.1"/>
    <property type="molecule type" value="Genomic_DNA"/>
</dbReference>
<dbReference type="AlphaFoldDB" id="G2R0X6"/>
<dbReference type="Proteomes" id="UP000008181">
    <property type="component" value="Chromosome 2"/>
</dbReference>
<dbReference type="eggNOG" id="ENOG502RS63">
    <property type="taxonomic scope" value="Eukaryota"/>
</dbReference>
<accession>G2R0X6</accession>
<dbReference type="OrthoDB" id="3506470at2759"/>
<dbReference type="RefSeq" id="XP_003652006.1">
    <property type="nucleotide sequence ID" value="XM_003651958.1"/>
</dbReference>
<organism evidence="2 3">
    <name type="scientific">Thermothielavioides terrestris (strain ATCC 38088 / NRRL 8126)</name>
    <name type="common">Thielavia terrestris</name>
    <dbReference type="NCBI Taxonomy" id="578455"/>
    <lineage>
        <taxon>Eukaryota</taxon>
        <taxon>Fungi</taxon>
        <taxon>Dikarya</taxon>
        <taxon>Ascomycota</taxon>
        <taxon>Pezizomycotina</taxon>
        <taxon>Sordariomycetes</taxon>
        <taxon>Sordariomycetidae</taxon>
        <taxon>Sordariales</taxon>
        <taxon>Chaetomiaceae</taxon>
        <taxon>Thermothielavioides</taxon>
        <taxon>Thermothielavioides terrestris</taxon>
    </lineage>
</organism>
<evidence type="ECO:0000313" key="3">
    <source>
        <dbReference type="Proteomes" id="UP000008181"/>
    </source>
</evidence>
<feature type="compositionally biased region" description="Low complexity" evidence="1">
    <location>
        <begin position="741"/>
        <end position="754"/>
    </location>
</feature>
<feature type="region of interest" description="Disordered" evidence="1">
    <location>
        <begin position="814"/>
        <end position="849"/>
    </location>
</feature>
<protein>
    <submittedName>
        <fullName evidence="2">Uncharacterized protein</fullName>
    </submittedName>
</protein>
<dbReference type="GeneID" id="11517927"/>
<evidence type="ECO:0000313" key="2">
    <source>
        <dbReference type="EMBL" id="AEO65670.1"/>
    </source>
</evidence>